<name>A0A4Y9RTD2_9CAUL</name>
<sequence length="88" mass="9716">MPSSIFTQRHQELISFLASTRNAAGVTQVELADRLGKPQSFVSKVERGERRLDVIEFCQVAEALGCGPAKLLQEFVDSTRQLDRAGLP</sequence>
<evidence type="ECO:0000313" key="2">
    <source>
        <dbReference type="EMBL" id="TFW12162.1"/>
    </source>
</evidence>
<reference evidence="2 3" key="1">
    <citation type="submission" date="2019-03" db="EMBL/GenBank/DDBJ databases">
        <title>Draft genome of Brevundimonas sp. a heavy metal resistant soil bacteria.</title>
        <authorList>
            <person name="Soto J."/>
        </authorList>
    </citation>
    <scope>NUCLEOTIDE SEQUENCE [LARGE SCALE GENOMIC DNA]</scope>
    <source>
        <strain evidence="2 3">B-10</strain>
    </source>
</reference>
<organism evidence="2 3">
    <name type="scientific">Brevundimonas intermedia</name>
    <dbReference type="NCBI Taxonomy" id="74315"/>
    <lineage>
        <taxon>Bacteria</taxon>
        <taxon>Pseudomonadati</taxon>
        <taxon>Pseudomonadota</taxon>
        <taxon>Alphaproteobacteria</taxon>
        <taxon>Caulobacterales</taxon>
        <taxon>Caulobacteraceae</taxon>
        <taxon>Brevundimonas</taxon>
    </lineage>
</organism>
<proteinExistence type="predicted"/>
<dbReference type="AlphaFoldDB" id="A0A4Y9RTD2"/>
<keyword evidence="3" id="KW-1185">Reference proteome</keyword>
<dbReference type="PROSITE" id="PS50943">
    <property type="entry name" value="HTH_CROC1"/>
    <property type="match status" value="1"/>
</dbReference>
<dbReference type="Gene3D" id="1.10.260.40">
    <property type="entry name" value="lambda repressor-like DNA-binding domains"/>
    <property type="match status" value="1"/>
</dbReference>
<dbReference type="InterPro" id="IPR001387">
    <property type="entry name" value="Cro/C1-type_HTH"/>
</dbReference>
<dbReference type="CDD" id="cd00093">
    <property type="entry name" value="HTH_XRE"/>
    <property type="match status" value="1"/>
</dbReference>
<dbReference type="SMART" id="SM00530">
    <property type="entry name" value="HTH_XRE"/>
    <property type="match status" value="1"/>
</dbReference>
<evidence type="ECO:0000313" key="3">
    <source>
        <dbReference type="Proteomes" id="UP000298216"/>
    </source>
</evidence>
<feature type="domain" description="HTH cro/C1-type" evidence="1">
    <location>
        <begin position="17"/>
        <end position="72"/>
    </location>
</feature>
<dbReference type="Pfam" id="PF01381">
    <property type="entry name" value="HTH_3"/>
    <property type="match status" value="1"/>
</dbReference>
<dbReference type="InterPro" id="IPR010982">
    <property type="entry name" value="Lambda_DNA-bd_dom_sf"/>
</dbReference>
<dbReference type="Proteomes" id="UP000298216">
    <property type="component" value="Unassembled WGS sequence"/>
</dbReference>
<dbReference type="GO" id="GO:0003677">
    <property type="term" value="F:DNA binding"/>
    <property type="evidence" value="ECO:0007669"/>
    <property type="project" value="InterPro"/>
</dbReference>
<dbReference type="OrthoDB" id="9803379at2"/>
<evidence type="ECO:0000259" key="1">
    <source>
        <dbReference type="PROSITE" id="PS50943"/>
    </source>
</evidence>
<comment type="caution">
    <text evidence="2">The sequence shown here is derived from an EMBL/GenBank/DDBJ whole genome shotgun (WGS) entry which is preliminary data.</text>
</comment>
<dbReference type="SUPFAM" id="SSF47413">
    <property type="entry name" value="lambda repressor-like DNA-binding domains"/>
    <property type="match status" value="1"/>
</dbReference>
<accession>A0A4Y9RTD2</accession>
<dbReference type="EMBL" id="SPVH01000006">
    <property type="protein sequence ID" value="TFW12162.1"/>
    <property type="molecule type" value="Genomic_DNA"/>
</dbReference>
<protein>
    <submittedName>
        <fullName evidence="2">XRE family transcriptional regulator</fullName>
    </submittedName>
</protein>
<gene>
    <name evidence="2" type="ORF">EGY25_08925</name>
</gene>